<feature type="transmembrane region" description="Helical" evidence="1">
    <location>
        <begin position="64"/>
        <end position="87"/>
    </location>
</feature>
<dbReference type="PROSITE" id="PS50965">
    <property type="entry name" value="NERD"/>
    <property type="match status" value="1"/>
</dbReference>
<keyword evidence="1" id="KW-0812">Transmembrane</keyword>
<gene>
    <name evidence="3" type="ORF">KJI95_10025</name>
</gene>
<protein>
    <submittedName>
        <fullName evidence="3">NERD domain-containing protein</fullName>
    </submittedName>
</protein>
<evidence type="ECO:0000259" key="2">
    <source>
        <dbReference type="PROSITE" id="PS50965"/>
    </source>
</evidence>
<dbReference type="InterPro" id="IPR011528">
    <property type="entry name" value="NERD"/>
</dbReference>
<keyword evidence="1" id="KW-0472">Membrane</keyword>
<evidence type="ECO:0000313" key="4">
    <source>
        <dbReference type="Proteomes" id="UP001195903"/>
    </source>
</evidence>
<evidence type="ECO:0000256" key="1">
    <source>
        <dbReference type="SAM" id="Phobius"/>
    </source>
</evidence>
<feature type="domain" description="NERD" evidence="2">
    <location>
        <begin position="124"/>
        <end position="224"/>
    </location>
</feature>
<evidence type="ECO:0000313" key="3">
    <source>
        <dbReference type="EMBL" id="MBT1444859.1"/>
    </source>
</evidence>
<reference evidence="3 4" key="1">
    <citation type="submission" date="2021-05" db="EMBL/GenBank/DDBJ databases">
        <title>Shewanella sp. JM162201.</title>
        <authorList>
            <person name="Xu S."/>
            <person name="Li A."/>
        </authorList>
    </citation>
    <scope>NUCLEOTIDE SEQUENCE [LARGE SCALE GENOMIC DNA]</scope>
    <source>
        <strain evidence="3 4">JM162201</strain>
    </source>
</reference>
<comment type="caution">
    <text evidence="3">The sequence shown here is derived from an EMBL/GenBank/DDBJ whole genome shotgun (WGS) entry which is preliminary data.</text>
</comment>
<proteinExistence type="predicted"/>
<feature type="transmembrane region" description="Helical" evidence="1">
    <location>
        <begin position="6"/>
        <end position="31"/>
    </location>
</feature>
<dbReference type="EMBL" id="JAHEPS010000003">
    <property type="protein sequence ID" value="MBT1444859.1"/>
    <property type="molecule type" value="Genomic_DNA"/>
</dbReference>
<sequence length="301" mass="33641">MPDVISSSLAVIILSSGMFAVLLPLMLMVWYRDKTVKLPIDREQLLRLPGYGLQDDIRNAQLDLFGGMVLAIVVVAMPFAVYSAYAFVKSGDFPLIVLLFTLAGIPYFAYKTVKLTRKLTRLRLGYVAEVATAAELMLLQAKGYQVFHDIQADKFNIDHLVVGPNGVFAIETKGRHKRLEDTKVTSLENGVVQKGHELIYKNGLLGFPSWNESEPLEQAERQAKWVSQWLSKAAGIEITAVPVLVFPGWYIRLQSRPPFPLLNHKQILGTLPKVGNCQLTQEQINAIAWQVAQRAVEGPRE</sequence>
<accession>A0ABS5V5A7</accession>
<dbReference type="Pfam" id="PF08378">
    <property type="entry name" value="NERD"/>
    <property type="match status" value="1"/>
</dbReference>
<dbReference type="Proteomes" id="UP001195903">
    <property type="component" value="Unassembled WGS sequence"/>
</dbReference>
<dbReference type="RefSeq" id="WP_214507056.1">
    <property type="nucleotide sequence ID" value="NZ_JAHEPS010000003.1"/>
</dbReference>
<organism evidence="3 4">
    <name type="scientific">Shewanella jiangmenensis</name>
    <dbReference type="NCBI Taxonomy" id="2837387"/>
    <lineage>
        <taxon>Bacteria</taxon>
        <taxon>Pseudomonadati</taxon>
        <taxon>Pseudomonadota</taxon>
        <taxon>Gammaproteobacteria</taxon>
        <taxon>Alteromonadales</taxon>
        <taxon>Shewanellaceae</taxon>
        <taxon>Shewanella</taxon>
    </lineage>
</organism>
<keyword evidence="4" id="KW-1185">Reference proteome</keyword>
<feature type="transmembrane region" description="Helical" evidence="1">
    <location>
        <begin position="93"/>
        <end position="113"/>
    </location>
</feature>
<keyword evidence="1" id="KW-1133">Transmembrane helix</keyword>
<name>A0ABS5V5A7_9GAMM</name>